<dbReference type="EMBL" id="JBHLYQ010000056">
    <property type="protein sequence ID" value="MFC0081909.1"/>
    <property type="molecule type" value="Genomic_DNA"/>
</dbReference>
<keyword evidence="4" id="KW-1185">Reference proteome</keyword>
<comment type="caution">
    <text evidence="3">The sequence shown here is derived from an EMBL/GenBank/DDBJ whole genome shotgun (WGS) entry which is preliminary data.</text>
</comment>
<dbReference type="CDD" id="cd03450">
    <property type="entry name" value="NodN"/>
    <property type="match status" value="1"/>
</dbReference>
<proteinExistence type="inferred from homology"/>
<dbReference type="SUPFAM" id="SSF54637">
    <property type="entry name" value="Thioesterase/thiol ester dehydrase-isomerase"/>
    <property type="match status" value="1"/>
</dbReference>
<feature type="domain" description="MaoC-like" evidence="2">
    <location>
        <begin position="26"/>
        <end position="122"/>
    </location>
</feature>
<evidence type="ECO:0000256" key="1">
    <source>
        <dbReference type="ARBA" id="ARBA00005254"/>
    </source>
</evidence>
<dbReference type="Gene3D" id="3.10.129.10">
    <property type="entry name" value="Hotdog Thioesterase"/>
    <property type="match status" value="1"/>
</dbReference>
<name>A0ABV6C2K7_9ACTN</name>
<protein>
    <submittedName>
        <fullName evidence="3">MaoC family dehydratase</fullName>
    </submittedName>
</protein>
<sequence>MSSNAERAYEALLARKGEEEGVGEWFLVDQDLVNAFADVTRDHQFIHVDPEKAAQLTPWGGTIAHGFLTLSLLTHLSSSIRQSLPPLDGLAMGINYGFDRVRFLTPVKVGSRIRARSALRDVALKPPSSVDLTRAMTVEIEGEEKPALVADWITRLVFA</sequence>
<comment type="similarity">
    <text evidence="1">Belongs to the enoyl-CoA hydratase/isomerase family.</text>
</comment>
<gene>
    <name evidence="3" type="ORF">ACFFRE_07080</name>
</gene>
<dbReference type="InterPro" id="IPR029069">
    <property type="entry name" value="HotDog_dom_sf"/>
</dbReference>
<reference evidence="3 4" key="1">
    <citation type="submission" date="2024-09" db="EMBL/GenBank/DDBJ databases">
        <authorList>
            <person name="Sun Q."/>
            <person name="Mori K."/>
        </authorList>
    </citation>
    <scope>NUCLEOTIDE SEQUENCE [LARGE SCALE GENOMIC DNA]</scope>
    <source>
        <strain evidence="3 4">JCM 15389</strain>
    </source>
</reference>
<organism evidence="3 4">
    <name type="scientific">Aciditerrimonas ferrireducens</name>
    <dbReference type="NCBI Taxonomy" id="667306"/>
    <lineage>
        <taxon>Bacteria</taxon>
        <taxon>Bacillati</taxon>
        <taxon>Actinomycetota</taxon>
        <taxon>Acidimicrobiia</taxon>
        <taxon>Acidimicrobiales</taxon>
        <taxon>Acidimicrobiaceae</taxon>
        <taxon>Aciditerrimonas</taxon>
    </lineage>
</organism>
<evidence type="ECO:0000259" key="2">
    <source>
        <dbReference type="Pfam" id="PF01575"/>
    </source>
</evidence>
<dbReference type="Pfam" id="PF01575">
    <property type="entry name" value="MaoC_dehydratas"/>
    <property type="match status" value="1"/>
</dbReference>
<dbReference type="InterPro" id="IPR002539">
    <property type="entry name" value="MaoC-like_dom"/>
</dbReference>
<accession>A0ABV6C2K7</accession>
<dbReference type="InterPro" id="IPR039375">
    <property type="entry name" value="NodN-like"/>
</dbReference>
<evidence type="ECO:0000313" key="4">
    <source>
        <dbReference type="Proteomes" id="UP001589788"/>
    </source>
</evidence>
<dbReference type="PANTHER" id="PTHR42993:SF1">
    <property type="entry name" value="MAOC-LIKE DEHYDRATASE DOMAIN-CONTAINING PROTEIN"/>
    <property type="match status" value="1"/>
</dbReference>
<dbReference type="PANTHER" id="PTHR42993">
    <property type="entry name" value="MAOC-LIKE DEHYDRATASE DOMAIN-CONTAINING PROTEIN"/>
    <property type="match status" value="1"/>
</dbReference>
<evidence type="ECO:0000313" key="3">
    <source>
        <dbReference type="EMBL" id="MFC0081909.1"/>
    </source>
</evidence>
<dbReference type="RefSeq" id="WP_248106754.1">
    <property type="nucleotide sequence ID" value="NZ_JAKHEX010000006.1"/>
</dbReference>
<dbReference type="Proteomes" id="UP001589788">
    <property type="component" value="Unassembled WGS sequence"/>
</dbReference>